<feature type="compositionally biased region" description="Low complexity" evidence="1">
    <location>
        <begin position="978"/>
        <end position="997"/>
    </location>
</feature>
<feature type="region of interest" description="Disordered" evidence="1">
    <location>
        <begin position="1017"/>
        <end position="1039"/>
    </location>
</feature>
<organism evidence="2 7">
    <name type="scientific">Plasmodium berghei</name>
    <dbReference type="NCBI Taxonomy" id="5821"/>
    <lineage>
        <taxon>Eukaryota</taxon>
        <taxon>Sar</taxon>
        <taxon>Alveolata</taxon>
        <taxon>Apicomplexa</taxon>
        <taxon>Aconoidasida</taxon>
        <taxon>Haemosporida</taxon>
        <taxon>Plasmodiidae</taxon>
        <taxon>Plasmodium</taxon>
        <taxon>Plasmodium (Vinckeia)</taxon>
    </lineage>
</organism>
<evidence type="ECO:0000313" key="6">
    <source>
        <dbReference type="EMBL" id="SCN21837.1"/>
    </source>
</evidence>
<proteinExistence type="predicted"/>
<feature type="compositionally biased region" description="Acidic residues" evidence="1">
    <location>
        <begin position="322"/>
        <end position="358"/>
    </location>
</feature>
<feature type="compositionally biased region" description="Low complexity" evidence="1">
    <location>
        <begin position="829"/>
        <end position="841"/>
    </location>
</feature>
<dbReference type="Proteomes" id="UP000516480">
    <property type="component" value="Chromosome 2"/>
</dbReference>
<feature type="compositionally biased region" description="Polar residues" evidence="1">
    <location>
        <begin position="1157"/>
        <end position="1167"/>
    </location>
</feature>
<evidence type="ECO:0000313" key="9">
    <source>
        <dbReference type="Proteomes" id="UP000219974"/>
    </source>
</evidence>
<feature type="compositionally biased region" description="Polar residues" evidence="1">
    <location>
        <begin position="359"/>
        <end position="372"/>
    </location>
</feature>
<feature type="region of interest" description="Disordered" evidence="1">
    <location>
        <begin position="315"/>
        <end position="493"/>
    </location>
</feature>
<feature type="compositionally biased region" description="Low complexity" evidence="1">
    <location>
        <begin position="484"/>
        <end position="493"/>
    </location>
</feature>
<feature type="compositionally biased region" description="Basic and acidic residues" evidence="1">
    <location>
        <begin position="400"/>
        <end position="414"/>
    </location>
</feature>
<evidence type="ECO:0000313" key="7">
    <source>
        <dbReference type="Proteomes" id="UP000069549"/>
    </source>
</evidence>
<evidence type="ECO:0000313" key="11">
    <source>
        <dbReference type="Proteomes" id="UP000516480"/>
    </source>
</evidence>
<evidence type="ECO:0000313" key="10">
    <source>
        <dbReference type="Proteomes" id="UP000220214"/>
    </source>
</evidence>
<sequence length="1884" mass="214963">MESYIRENKKLTFKNSKGKRLYRHLDISLNNKSLHDNHILELVKILKKNVKAIYPNYYCLNLDLSENHITCAGLKILIKYILTYTDHIGINILKLYKNNIKDEGASLIKQIIYSQKIPMEELHLSHNFIQDNACKELLLSFVQAKKDINYVYPRYDKFQTSYKHAQQIPVWIRLEYNCIRNPKEILKDVEDFAKKKRGYKSNLVICSALKSDKRCCPYKCLNSTTWNPPIMHVYMFIHQKENIVNGKIVKDDKKEYPVSESIDNDKIDDLHSERKRLDTDTFINMDINNNDNNINHSSKDGINCLVNSNKINKRGRNHNIQEEEDEDEEYEEYEDGEEDDDDDEDEEDDDDDEEEDTEGVNNKSYKNVNSHNKFSKTKNVKDDNKKMLRNNNEVFYGKTENSKNVENDKSDENMNNKIKNKKRKKKKKKGKSNTEISDDNKSDINDISDVTSKPVEKNRIDNNKLGVNNFSSHNNKNGVTNKPNDNNSTSNLTKTLNNIESGLYNNGKNRGDLTQNVSNLPLYIILDCSAVLEMKELWKDKSFLPFSFPGLLYLYNNKLLKGCNNNNNKKKGNSTKDFENESSGFNGSINTNINNGKANDNFICLMCSYVANELKLICEKSEIIRQKMINLKLNIWDKLSEIGVLEFLSVPKDFKDKKNLFLNSSFLTDDQIRLANEHYDISHETLQMIQFSILWSTYIYKISNKEIIIKNSKKEINKADVKKSKKTIFTEVLYLTSSSNIYSFFEYLYGQNINLILPLCITVNQINKYIQDEHSYIVDLLINEKSADKNLKFDFNKAFFQQFIREKYAKYLQNSKENEVKRDEKTKNNKSTKGNTKSGNKNGDKHDEQLFSSENNNAFDGLGNSNGNNYDMLDINPDKSFPKGNANSGMANMPRAGKDANNNKNNFPHGNVSDKMNDPNSKNMYALDEYKNGNFQIMNMNNLDLIEKRDLGINNVMLKSDTHGDGKVGNNKSDETANNIKNNNNNNNSLENRDNASNVKGNKLSIYNLLVNAFNGGKKNTKGSGKEKRNNPTTVLGNESGINTSIVNNTSLNSNLDIGESINKDNKYRDHQSSMNMRSNENSDTLDISNSSVSLLSHLKSGIGMDNSSISVHNIREGKKGVNNKSSNNVANNANKMNKIEMMTSGKLGNENKRNKSNSPSHGQDSRNNSSLIMNMNNVNNKKYNIHKNDIDGKLSIDMLNNSEMELNNLLGTLPKNLNDNLSLYLENKRNNSSGMLPNENGISHFNQKFGKLEGDNNSNNNGGQVVMINKEEHQRFVSLKSMLDTYRVDVLNTCLLLEELILNQAMCKYIPTELYNKILKCYERLDMMLADINNSNGDMGMNRTKDLSSLRSIVNLENMDYMNLNNMNINNVNFNDMDIKMDENMLYEDFKSYWDMAFSKNKISSHLSTKDLINNSQKNVLNPPQHQDFHINDVNNSSSNVLNKTGTINNKNNIHINQLFYDQGHGNKISSNTNNHPMGNGGLNNSIKSNIGIMNTSRGSTSMIGNNNISLNEMNNNNFGNSQMKSQKKKDSSNIMDTIISDNINNSIGGCIGNSKSKKNSNDNINDENNNHLNSLNENMALNYNNLKNSSIMNKKKFISNMNNNGGGNNIDLVNFINTANNTLMKGNGMIGNAVMNAAILNGNNCNIGGNSDVNIMNTKNSNTNYPTDINSKLAKELSNYNSMNKERNMNHIEDSDIKAVNKLLMLNNNNFPNLKINNNNDGILADYSTNNATNNIMINAETFFKKLNLYNDDHNNNANNKNEGIACDSNLLSLININRNSKSSYNVNQKGDNNNNLQACNTLNEYDNEPRDNNSFKKQLNNEKHLYNMQNKNIRNDMNLKYLEEINSQFNFLPRDIRKESAEHNLMNILNFQNNLENKMQK</sequence>
<evidence type="ECO:0000313" key="8">
    <source>
        <dbReference type="Proteomes" id="UP000219860"/>
    </source>
</evidence>
<feature type="compositionally biased region" description="Basic and acidic residues" evidence="1">
    <location>
        <begin position="816"/>
        <end position="827"/>
    </location>
</feature>
<dbReference type="EMBL" id="LT608250">
    <property type="protein sequence ID" value="SCM15202.1"/>
    <property type="molecule type" value="Genomic_DNA"/>
</dbReference>
<feature type="region of interest" description="Disordered" evidence="1">
    <location>
        <begin position="1147"/>
        <end position="1172"/>
    </location>
</feature>
<reference evidence="2 7" key="1">
    <citation type="submission" date="2016-02" db="EMBL/GenBank/DDBJ databases">
        <authorList>
            <consortium name="Pathogen Informatics"/>
        </authorList>
    </citation>
    <scope>NUCLEOTIDE SEQUENCE [LARGE SCALE GENOMIC DNA]</scope>
    <source>
        <strain evidence="2 7">K173</strain>
        <strain evidence="3 11">NK65 ny</strain>
        <strain evidence="6 10">NK65e</strain>
        <strain evidence="4 8">SP11 Antwerpcl1</strain>
        <strain evidence="5 9">SP11 RLL</strain>
    </source>
</reference>
<dbReference type="Proteomes" id="UP000219860">
    <property type="component" value="Chromosome 2"/>
</dbReference>
<dbReference type="EMBL" id="LT608138">
    <property type="protein sequence ID" value="SCL90028.1"/>
    <property type="molecule type" value="Genomic_DNA"/>
</dbReference>
<dbReference type="EMBL" id="LT160022">
    <property type="protein sequence ID" value="CXH86759.1"/>
    <property type="molecule type" value="Genomic_DNA"/>
</dbReference>
<feature type="compositionally biased region" description="Polar residues" evidence="1">
    <location>
        <begin position="850"/>
        <end position="869"/>
    </location>
</feature>
<feature type="compositionally biased region" description="Basic residues" evidence="1">
    <location>
        <begin position="418"/>
        <end position="431"/>
    </location>
</feature>
<evidence type="ECO:0000313" key="5">
    <source>
        <dbReference type="EMBL" id="SCM16997.1"/>
    </source>
</evidence>
<dbReference type="OrthoDB" id="431154at2759"/>
<evidence type="ECO:0000256" key="1">
    <source>
        <dbReference type="SAM" id="MobiDB-lite"/>
    </source>
</evidence>
<evidence type="ECO:0000313" key="3">
    <source>
        <dbReference type="EMBL" id="SCL90028.1"/>
    </source>
</evidence>
<feature type="compositionally biased region" description="Polar residues" evidence="1">
    <location>
        <begin position="465"/>
        <end position="483"/>
    </location>
</feature>
<protein>
    <submittedName>
        <fullName evidence="2">Uncharacterized protein</fullName>
    </submittedName>
</protein>
<evidence type="ECO:0000313" key="4">
    <source>
        <dbReference type="EMBL" id="SCM15202.1"/>
    </source>
</evidence>
<evidence type="ECO:0000313" key="2">
    <source>
        <dbReference type="EMBL" id="CXH86759.1"/>
    </source>
</evidence>
<gene>
    <name evidence="2" type="ORF">PBK173_000023400</name>
    <name evidence="6" type="ORF">PBNK65E_000021200</name>
    <name evidence="3" type="ORF">PBNK65NY_000020900</name>
    <name evidence="4" type="ORF">PBSP11A_000021000</name>
    <name evidence="5" type="ORF">PBSP11RLL_000021200</name>
</gene>
<dbReference type="VEuPathDB" id="PlasmoDB:PBANKA_0205200"/>
<dbReference type="Proteomes" id="UP000220214">
    <property type="component" value="Chromosome 2"/>
</dbReference>
<name>A0A113QMK6_PLABE</name>
<dbReference type="Proteomes" id="UP000069549">
    <property type="component" value="Chromosome 2"/>
</dbReference>
<dbReference type="Proteomes" id="UP000219974">
    <property type="component" value="Chromosome 2"/>
</dbReference>
<dbReference type="OMA" id="SENYITC"/>
<feature type="region of interest" description="Disordered" evidence="1">
    <location>
        <begin position="960"/>
        <end position="997"/>
    </location>
</feature>
<accession>A0A113QMK6</accession>
<dbReference type="SUPFAM" id="SSF52047">
    <property type="entry name" value="RNI-like"/>
    <property type="match status" value="1"/>
</dbReference>
<dbReference type="EMBL" id="LT608266">
    <property type="protein sequence ID" value="SCM16997.1"/>
    <property type="molecule type" value="Genomic_DNA"/>
</dbReference>
<dbReference type="EMBL" id="LT614628">
    <property type="protein sequence ID" value="SCN21837.1"/>
    <property type="molecule type" value="Genomic_DNA"/>
</dbReference>
<feature type="region of interest" description="Disordered" evidence="1">
    <location>
        <begin position="816"/>
        <end position="920"/>
    </location>
</feature>